<dbReference type="SUPFAM" id="SSF90229">
    <property type="entry name" value="CCCH zinc finger"/>
    <property type="match status" value="1"/>
</dbReference>
<dbReference type="InterPro" id="IPR036855">
    <property type="entry name" value="Znf_CCCH_sf"/>
</dbReference>
<feature type="region of interest" description="Disordered" evidence="6">
    <location>
        <begin position="9"/>
        <end position="30"/>
    </location>
</feature>
<feature type="compositionally biased region" description="Low complexity" evidence="6">
    <location>
        <begin position="1012"/>
        <end position="1029"/>
    </location>
</feature>
<feature type="compositionally biased region" description="Low complexity" evidence="6">
    <location>
        <begin position="904"/>
        <end position="923"/>
    </location>
</feature>
<dbReference type="GO" id="GO:0008270">
    <property type="term" value="F:zinc ion binding"/>
    <property type="evidence" value="ECO:0007669"/>
    <property type="project" value="UniProtKB-KW"/>
</dbReference>
<organism evidence="8 9">
    <name type="scientific">Tieghemostelium lacteum</name>
    <name type="common">Slime mold</name>
    <name type="synonym">Dictyostelium lacteum</name>
    <dbReference type="NCBI Taxonomy" id="361077"/>
    <lineage>
        <taxon>Eukaryota</taxon>
        <taxon>Amoebozoa</taxon>
        <taxon>Evosea</taxon>
        <taxon>Eumycetozoa</taxon>
        <taxon>Dictyostelia</taxon>
        <taxon>Dictyosteliales</taxon>
        <taxon>Raperosteliaceae</taxon>
        <taxon>Tieghemostelium</taxon>
    </lineage>
</organism>
<dbReference type="SMART" id="SM00356">
    <property type="entry name" value="ZnF_C3H1"/>
    <property type="match status" value="2"/>
</dbReference>
<feature type="domain" description="C3H1-type" evidence="7">
    <location>
        <begin position="1096"/>
        <end position="1123"/>
    </location>
</feature>
<dbReference type="AlphaFoldDB" id="A0A152A8X6"/>
<evidence type="ECO:0000256" key="1">
    <source>
        <dbReference type="ARBA" id="ARBA00022723"/>
    </source>
</evidence>
<dbReference type="PANTHER" id="PTHR13119:SF12">
    <property type="entry name" value="PROTEIN SUPPRESSOR OF SABLE"/>
    <property type="match status" value="1"/>
</dbReference>
<feature type="compositionally biased region" description="Acidic residues" evidence="6">
    <location>
        <begin position="924"/>
        <end position="942"/>
    </location>
</feature>
<dbReference type="Proteomes" id="UP000076078">
    <property type="component" value="Unassembled WGS sequence"/>
</dbReference>
<dbReference type="PROSITE" id="PS50103">
    <property type="entry name" value="ZF_C3H1"/>
    <property type="match status" value="2"/>
</dbReference>
<feature type="compositionally biased region" description="Basic and acidic residues" evidence="6">
    <location>
        <begin position="844"/>
        <end position="864"/>
    </location>
</feature>
<feature type="domain" description="C3H1-type" evidence="7">
    <location>
        <begin position="1066"/>
        <end position="1093"/>
    </location>
</feature>
<evidence type="ECO:0000259" key="7">
    <source>
        <dbReference type="PROSITE" id="PS50103"/>
    </source>
</evidence>
<dbReference type="InterPro" id="IPR016024">
    <property type="entry name" value="ARM-type_fold"/>
</dbReference>
<dbReference type="Gene3D" id="3.30.1370.210">
    <property type="match status" value="1"/>
</dbReference>
<proteinExistence type="predicted"/>
<keyword evidence="4 5" id="KW-0862">Zinc</keyword>
<evidence type="ECO:0000313" key="8">
    <source>
        <dbReference type="EMBL" id="KYR02664.1"/>
    </source>
</evidence>
<evidence type="ECO:0000256" key="4">
    <source>
        <dbReference type="ARBA" id="ARBA00022833"/>
    </source>
</evidence>
<dbReference type="GO" id="GO:0045892">
    <property type="term" value="P:negative regulation of DNA-templated transcription"/>
    <property type="evidence" value="ECO:0007669"/>
    <property type="project" value="InterPro"/>
</dbReference>
<evidence type="ECO:0000256" key="6">
    <source>
        <dbReference type="SAM" id="MobiDB-lite"/>
    </source>
</evidence>
<feature type="compositionally biased region" description="Polar residues" evidence="6">
    <location>
        <begin position="948"/>
        <end position="959"/>
    </location>
</feature>
<dbReference type="FunCoup" id="A0A152A8X6">
    <property type="interactions" value="452"/>
</dbReference>
<dbReference type="EMBL" id="LODT01000001">
    <property type="protein sequence ID" value="KYR02664.1"/>
    <property type="molecule type" value="Genomic_DNA"/>
</dbReference>
<keyword evidence="2" id="KW-0677">Repeat</keyword>
<feature type="zinc finger region" description="C3H1-type" evidence="5">
    <location>
        <begin position="1096"/>
        <end position="1123"/>
    </location>
</feature>
<evidence type="ECO:0000256" key="3">
    <source>
        <dbReference type="ARBA" id="ARBA00022771"/>
    </source>
</evidence>
<feature type="region of interest" description="Disordered" evidence="6">
    <location>
        <begin position="896"/>
        <end position="1053"/>
    </location>
</feature>
<reference evidence="8 9" key="1">
    <citation type="submission" date="2015-12" db="EMBL/GenBank/DDBJ databases">
        <title>Dictyostelia acquired genes for synthesis and detection of signals that induce cell-type specialization by lateral gene transfer from prokaryotes.</title>
        <authorList>
            <person name="Gloeckner G."/>
            <person name="Schaap P."/>
        </authorList>
    </citation>
    <scope>NUCLEOTIDE SEQUENCE [LARGE SCALE GENOMIC DNA]</scope>
    <source>
        <strain evidence="8 9">TK</strain>
    </source>
</reference>
<name>A0A152A8X6_TIELA</name>
<dbReference type="STRING" id="361077.A0A152A8X6"/>
<feature type="compositionally biased region" description="Polar residues" evidence="6">
    <location>
        <begin position="991"/>
        <end position="1001"/>
    </location>
</feature>
<dbReference type="GO" id="GO:0005634">
    <property type="term" value="C:nucleus"/>
    <property type="evidence" value="ECO:0007669"/>
    <property type="project" value="TreeGrafter"/>
</dbReference>
<feature type="region of interest" description="Disordered" evidence="6">
    <location>
        <begin position="698"/>
        <end position="727"/>
    </location>
</feature>
<dbReference type="OrthoDB" id="20645at2759"/>
<accession>A0A152A8X6</accession>
<keyword evidence="1 5" id="KW-0479">Metal-binding</keyword>
<evidence type="ECO:0000256" key="5">
    <source>
        <dbReference type="PROSITE-ProRule" id="PRU00723"/>
    </source>
</evidence>
<dbReference type="SUPFAM" id="SSF48371">
    <property type="entry name" value="ARM repeat"/>
    <property type="match status" value="1"/>
</dbReference>
<sequence>MNNNKQLIIGNQSQQQQQHQQHHSHQNNKRKEEFNETFNQCFSLIETSHQDISVVKVSIQSLVELSTSIYCNISCKVRILNLFLDIIKSPLLYRKTAIRCAIKGIGSLACQDETLITPTITYLAKILEFPCENYQYMKRVCFHSLSRIGRKFPVYQQLLITLFEQYFMNTNSSNDDICSILMAFGRLSQTNSKIRALSMKRWLEAIDNSHYLFKCAGIISIGYASSPSGNIVNDKNIESICYSKAVELLQYHKINDNIEGEEDSWKKQEVYLVQVASCKALGLLARSNPTEWLPRLQKIFKVILSSTRYTGHVKSVVLSIYGQLTYELAVTSPFFTPLKVLLFELSNEDNISISSPSFYSLTKFALSHESNFQEVYEMLKLKLGGGGSGIKNAKPDQLIHFLKTWCKLISRNYRPVLNQCSSIISQFDSYLYEPNSPMSNQLTLAKNRPKLVLTPLQPNKLYANQMYQCENAFNDFQSLNIMCHCFSPLIIQSILALCKKPQLLHHNQYRAALKDKIRSQKELGFNIDQFEQVHLESTYQSILTELSQDFSKREIFISVINNPEIIDSKDFQDMIKSKYDLKKDDQQQSQHPLVTQNQQTPKQSDKPSDPRLKKGGNIFSKPLPLIKDSTPDVDTKPTIATASATAVPTQQPKVNLFAKPLPLLSEITKEENVPENTITPKPQSTNIFSKPLPLLVDQPDTKDNTENIPSKTPLLKEETSESEKETVYPPTANIFSKPLPLLKEDSDAISAETTKMNIFAKPLPLLRDQEINDDISSTSSPKKKNNLALPLMKPAIPIYELPKVIQPIRPSISKTIHSLGMKLMVNTPLPPKPKNVFANPLPLLKDEDGNSDDKKTPDSQKDTDDSLDIQIDIDSYTKELENMLDGKEEGTYTVMEPEEEEQPHQQQLVTSSSPSANSSTNTSDGEESDEDSEQDSDEELVIDEPMNIETNTIPDSYNPSRKRPNSILELEDDPETTESDQKKICLEPNQHDFQTVDLSQVNKSKSKKNHNNTKTNNKNKNNNNNNNNKMNREKNSKKKHNRKLKDNPHGDEGNLYVGIDFTKSKKPEPIQCSFYKLGMCKKGSECTFLHEGPVVEREKEICKFFKTGSCLKDSDCTYSHDLKSEACKYFNSLNGCTNKDCQYGHFISDTVSPIMNNSNPSTPPIVNIVDGQI</sequence>
<comment type="caution">
    <text evidence="8">The sequence shown here is derived from an EMBL/GenBank/DDBJ whole genome shotgun (WGS) entry which is preliminary data.</text>
</comment>
<keyword evidence="3 5" id="KW-0863">Zinc-finger</keyword>
<feature type="compositionally biased region" description="Polar residues" evidence="6">
    <location>
        <begin position="587"/>
        <end position="602"/>
    </location>
</feature>
<keyword evidence="9" id="KW-1185">Reference proteome</keyword>
<feature type="compositionally biased region" description="Basic and acidic residues" evidence="6">
    <location>
        <begin position="603"/>
        <end position="612"/>
    </location>
</feature>
<dbReference type="InterPro" id="IPR045124">
    <property type="entry name" value="Su(sable)-like"/>
</dbReference>
<dbReference type="Pfam" id="PF14608">
    <property type="entry name" value="zf-CCCH_2"/>
    <property type="match status" value="3"/>
</dbReference>
<feature type="compositionally biased region" description="Acidic residues" evidence="6">
    <location>
        <begin position="969"/>
        <end position="978"/>
    </location>
</feature>
<dbReference type="InterPro" id="IPR000571">
    <property type="entry name" value="Znf_CCCH"/>
</dbReference>
<feature type="region of interest" description="Disordered" evidence="6">
    <location>
        <begin position="582"/>
        <end position="632"/>
    </location>
</feature>
<feature type="region of interest" description="Disordered" evidence="6">
    <location>
        <begin position="829"/>
        <end position="870"/>
    </location>
</feature>
<protein>
    <submittedName>
        <fullName evidence="8">CCCH-type zinc finger-containing protein</fullName>
    </submittedName>
</protein>
<dbReference type="GO" id="GO:0003723">
    <property type="term" value="F:RNA binding"/>
    <property type="evidence" value="ECO:0007669"/>
    <property type="project" value="InterPro"/>
</dbReference>
<evidence type="ECO:0000256" key="2">
    <source>
        <dbReference type="ARBA" id="ARBA00022737"/>
    </source>
</evidence>
<gene>
    <name evidence="8" type="ORF">DLAC_00118</name>
</gene>
<dbReference type="PANTHER" id="PTHR13119">
    <property type="entry name" value="ZINC FINGER CCCH DOMAIN-CONTAINING PROTEI"/>
    <property type="match status" value="1"/>
</dbReference>
<dbReference type="InParanoid" id="A0A152A8X6"/>
<feature type="zinc finger region" description="C3H1-type" evidence="5">
    <location>
        <begin position="1066"/>
        <end position="1093"/>
    </location>
</feature>
<evidence type="ECO:0000313" key="9">
    <source>
        <dbReference type="Proteomes" id="UP000076078"/>
    </source>
</evidence>
<feature type="compositionally biased region" description="Basic and acidic residues" evidence="6">
    <location>
        <begin position="714"/>
        <end position="726"/>
    </location>
</feature>